<organism evidence="6">
    <name type="scientific">uncultured Aquificaceae bacterium</name>
    <dbReference type="NCBI Taxonomy" id="374108"/>
    <lineage>
        <taxon>Bacteria</taxon>
        <taxon>Pseudomonadati</taxon>
        <taxon>Aquificota</taxon>
        <taxon>Aquificia</taxon>
        <taxon>Aquificales</taxon>
        <taxon>Aquificaceae</taxon>
        <taxon>environmental samples</taxon>
    </lineage>
</organism>
<dbReference type="PANTHER" id="PTHR42734:SF17">
    <property type="entry name" value="METAL TRANSPORT SYSTEM ATP-BINDING PROTEIN TM_0124-RELATED"/>
    <property type="match status" value="1"/>
</dbReference>
<dbReference type="PROSITE" id="PS00211">
    <property type="entry name" value="ABC_TRANSPORTER_1"/>
    <property type="match status" value="1"/>
</dbReference>
<proteinExistence type="inferred from homology"/>
<dbReference type="FunFam" id="3.40.50.300:FF:000134">
    <property type="entry name" value="Iron-enterobactin ABC transporter ATP-binding protein"/>
    <property type="match status" value="1"/>
</dbReference>
<dbReference type="CDD" id="cd03235">
    <property type="entry name" value="ABC_Metallic_Cations"/>
    <property type="match status" value="1"/>
</dbReference>
<keyword evidence="4 6" id="KW-0067">ATP-binding</keyword>
<reference evidence="6" key="1">
    <citation type="journal article" date="2016" name="Microbes Environ.">
        <title>In Situ Gene Expression Responsible for Sulfide Oxidation and CO2 Fixation of an Uncultured Large Sausage-Shaped Aquificae Bacterium in a Sulfidic Hot Spring.</title>
        <authorList>
            <person name="Tamazawa S."/>
            <person name="Yamamoto K."/>
            <person name="Takasaki K."/>
            <person name="Mitani Y."/>
            <person name="Hanada S."/>
            <person name="Kamagata Y."/>
            <person name="Tamaki H."/>
        </authorList>
    </citation>
    <scope>NUCLEOTIDE SEQUENCE</scope>
</reference>
<dbReference type="InterPro" id="IPR003593">
    <property type="entry name" value="AAA+_ATPase"/>
</dbReference>
<evidence type="ECO:0000256" key="2">
    <source>
        <dbReference type="ARBA" id="ARBA00022448"/>
    </source>
</evidence>
<dbReference type="GO" id="GO:0005524">
    <property type="term" value="F:ATP binding"/>
    <property type="evidence" value="ECO:0007669"/>
    <property type="project" value="UniProtKB-KW"/>
</dbReference>
<feature type="domain" description="ABC transporter" evidence="5">
    <location>
        <begin position="2"/>
        <end position="233"/>
    </location>
</feature>
<keyword evidence="3" id="KW-0547">Nucleotide-binding</keyword>
<evidence type="ECO:0000256" key="4">
    <source>
        <dbReference type="ARBA" id="ARBA00022840"/>
    </source>
</evidence>
<comment type="similarity">
    <text evidence="1">Belongs to the ABC transporter superfamily.</text>
</comment>
<sequence length="255" mass="28810">MIKIENLYVEINGNLILEDVSLEIKKGEIVAVVGPNGGGKTTLVKVILGFIKPTKGMVLIEGKEPKDYIKSGKVGYLPQMSNYERDFPVSVFDVVMFGLINFKISKKEKESKVIEYLKFVGMEKYKDYPFGKLSGGQQQRVMIARAIISQPELLILDEPSTGVDVVAQENFYEFIKKLNREKGITVVMVTHDIGAIGSFVNKVVGLNRRLHYLGDFKDFLQKEAIDKLYGSEIKVLIHSPECFTCQHYNIEVKNH</sequence>
<evidence type="ECO:0000313" key="6">
    <source>
        <dbReference type="EMBL" id="BAU79841.1"/>
    </source>
</evidence>
<dbReference type="GO" id="GO:0016887">
    <property type="term" value="F:ATP hydrolysis activity"/>
    <property type="evidence" value="ECO:0007669"/>
    <property type="project" value="InterPro"/>
</dbReference>
<dbReference type="Pfam" id="PF00005">
    <property type="entry name" value="ABC_tran"/>
    <property type="match status" value="1"/>
</dbReference>
<evidence type="ECO:0000259" key="5">
    <source>
        <dbReference type="PROSITE" id="PS50893"/>
    </source>
</evidence>
<dbReference type="InterPro" id="IPR017871">
    <property type="entry name" value="ABC_transporter-like_CS"/>
</dbReference>
<dbReference type="Gene3D" id="3.40.50.300">
    <property type="entry name" value="P-loop containing nucleotide triphosphate hydrolases"/>
    <property type="match status" value="1"/>
</dbReference>
<dbReference type="EMBL" id="LC145184">
    <property type="protein sequence ID" value="BAU79841.1"/>
    <property type="molecule type" value="Genomic_DNA"/>
</dbReference>
<dbReference type="SMART" id="SM00382">
    <property type="entry name" value="AAA"/>
    <property type="match status" value="1"/>
</dbReference>
<name>A0A146JC54_9AQUI</name>
<dbReference type="PANTHER" id="PTHR42734">
    <property type="entry name" value="METAL TRANSPORT SYSTEM ATP-BINDING PROTEIN TM_0124-RELATED"/>
    <property type="match status" value="1"/>
</dbReference>
<evidence type="ECO:0000256" key="3">
    <source>
        <dbReference type="ARBA" id="ARBA00022741"/>
    </source>
</evidence>
<dbReference type="InterPro" id="IPR027417">
    <property type="entry name" value="P-loop_NTPase"/>
</dbReference>
<dbReference type="PROSITE" id="PS50893">
    <property type="entry name" value="ABC_TRANSPORTER_2"/>
    <property type="match status" value="1"/>
</dbReference>
<evidence type="ECO:0000256" key="1">
    <source>
        <dbReference type="ARBA" id="ARBA00005417"/>
    </source>
</evidence>
<dbReference type="SUPFAM" id="SSF52540">
    <property type="entry name" value="P-loop containing nucleoside triphosphate hydrolases"/>
    <property type="match status" value="1"/>
</dbReference>
<protein>
    <submittedName>
        <fullName evidence="6">Putative manganese transporter ATP-binding protein MntA</fullName>
    </submittedName>
</protein>
<keyword evidence="2" id="KW-0813">Transport</keyword>
<accession>A0A146JC54</accession>
<dbReference type="InterPro" id="IPR003439">
    <property type="entry name" value="ABC_transporter-like_ATP-bd"/>
</dbReference>
<dbReference type="AlphaFoldDB" id="A0A146JC54"/>
<dbReference type="InterPro" id="IPR050153">
    <property type="entry name" value="Metal_Ion_Import_ABC"/>
</dbReference>